<dbReference type="SUPFAM" id="SSF101936">
    <property type="entry name" value="DNA-binding pseudobarrel domain"/>
    <property type="match status" value="1"/>
</dbReference>
<keyword evidence="5" id="KW-0539">Nucleus</keyword>
<evidence type="ECO:0000256" key="5">
    <source>
        <dbReference type="ARBA" id="ARBA00023242"/>
    </source>
</evidence>
<comment type="subcellular location">
    <subcellularLocation>
        <location evidence="1">Nucleus</location>
    </subcellularLocation>
</comment>
<comment type="caution">
    <text evidence="6">The sequence shown here is derived from an EMBL/GenBank/DDBJ whole genome shotgun (WGS) entry which is preliminary data.</text>
</comment>
<evidence type="ECO:0000256" key="4">
    <source>
        <dbReference type="ARBA" id="ARBA00023163"/>
    </source>
</evidence>
<dbReference type="EMBL" id="VEPZ02000963">
    <property type="protein sequence ID" value="KAE8707555.1"/>
    <property type="molecule type" value="Genomic_DNA"/>
</dbReference>
<sequence length="347" mass="39503">MGSELLIYVDVTVKDVVVMAEGATDEVYAQVSLVPENEQIEQKFKEGSTVCTDVDGEEDAVEADIKSTTPHMFCKTLTASDTSSHRGFSVPCRAAEDCFPPLPASNHTKVVQRFAQPTHPSLPWLRNPSGRQGNHLPYAIGLQSLNLQFHGVYPSFISNSFTGLITRRNSHYRLIGRLNTRLNSKLIRERSSWLNNRFLNKKIIQYWDSSMNRVRSNNRASSSEIIIPVHKFWKSLDHFFPVGMRFKMRFETEDAAKGREMLRPLLVPNYYGLHICKVRWDDIDTERHNRVSRWEIEPSLSSSNNFLSPGSKRNRVGMPSGKPEFVIPGRLLCIANSLSCVMQRCLT</sequence>
<protein>
    <submittedName>
        <fullName evidence="6">Uncharacterized protein</fullName>
    </submittedName>
</protein>
<evidence type="ECO:0000313" key="7">
    <source>
        <dbReference type="Proteomes" id="UP000436088"/>
    </source>
</evidence>
<gene>
    <name evidence="6" type="ORF">F3Y22_tig00110383pilonHSYRG00202</name>
</gene>
<evidence type="ECO:0000313" key="6">
    <source>
        <dbReference type="EMBL" id="KAE8707555.1"/>
    </source>
</evidence>
<name>A0A6A3AX08_HIBSY</name>
<dbReference type="Proteomes" id="UP000436088">
    <property type="component" value="Unassembled WGS sequence"/>
</dbReference>
<keyword evidence="3" id="KW-0238">DNA-binding</keyword>
<dbReference type="AlphaFoldDB" id="A0A6A3AX08"/>
<dbReference type="PANTHER" id="PTHR31384">
    <property type="entry name" value="AUXIN RESPONSE FACTOR 4-RELATED"/>
    <property type="match status" value="1"/>
</dbReference>
<keyword evidence="2" id="KW-0805">Transcription regulation</keyword>
<reference evidence="6" key="1">
    <citation type="submission" date="2019-09" db="EMBL/GenBank/DDBJ databases">
        <title>Draft genome information of white flower Hibiscus syriacus.</title>
        <authorList>
            <person name="Kim Y.-M."/>
        </authorList>
    </citation>
    <scope>NUCLEOTIDE SEQUENCE [LARGE SCALE GENOMIC DNA]</scope>
    <source>
        <strain evidence="6">YM2019G1</strain>
    </source>
</reference>
<accession>A0A6A3AX08</accession>
<dbReference type="GO" id="GO:0009725">
    <property type="term" value="P:response to hormone"/>
    <property type="evidence" value="ECO:0007669"/>
    <property type="project" value="InterPro"/>
</dbReference>
<evidence type="ECO:0000256" key="1">
    <source>
        <dbReference type="ARBA" id="ARBA00004123"/>
    </source>
</evidence>
<dbReference type="Gene3D" id="2.40.330.10">
    <property type="entry name" value="DNA-binding pseudobarrel domain"/>
    <property type="match status" value="1"/>
</dbReference>
<keyword evidence="4" id="KW-0804">Transcription</keyword>
<dbReference type="InterPro" id="IPR015300">
    <property type="entry name" value="DNA-bd_pseudobarrel_sf"/>
</dbReference>
<dbReference type="GO" id="GO:0006355">
    <property type="term" value="P:regulation of DNA-templated transcription"/>
    <property type="evidence" value="ECO:0007669"/>
    <property type="project" value="InterPro"/>
</dbReference>
<keyword evidence="7" id="KW-1185">Reference proteome</keyword>
<dbReference type="InterPro" id="IPR044835">
    <property type="entry name" value="ARF_plant"/>
</dbReference>
<proteinExistence type="predicted"/>
<organism evidence="6 7">
    <name type="scientific">Hibiscus syriacus</name>
    <name type="common">Rose of Sharon</name>
    <dbReference type="NCBI Taxonomy" id="106335"/>
    <lineage>
        <taxon>Eukaryota</taxon>
        <taxon>Viridiplantae</taxon>
        <taxon>Streptophyta</taxon>
        <taxon>Embryophyta</taxon>
        <taxon>Tracheophyta</taxon>
        <taxon>Spermatophyta</taxon>
        <taxon>Magnoliopsida</taxon>
        <taxon>eudicotyledons</taxon>
        <taxon>Gunneridae</taxon>
        <taxon>Pentapetalae</taxon>
        <taxon>rosids</taxon>
        <taxon>malvids</taxon>
        <taxon>Malvales</taxon>
        <taxon>Malvaceae</taxon>
        <taxon>Malvoideae</taxon>
        <taxon>Hibiscus</taxon>
    </lineage>
</organism>
<dbReference type="GO" id="GO:0005634">
    <property type="term" value="C:nucleus"/>
    <property type="evidence" value="ECO:0007669"/>
    <property type="project" value="UniProtKB-SubCell"/>
</dbReference>
<dbReference type="GO" id="GO:0003677">
    <property type="term" value="F:DNA binding"/>
    <property type="evidence" value="ECO:0007669"/>
    <property type="project" value="UniProtKB-KW"/>
</dbReference>
<dbReference type="PANTHER" id="PTHR31384:SF5">
    <property type="entry name" value="AUXIN RESPONSE FACTOR 3"/>
    <property type="match status" value="1"/>
</dbReference>
<evidence type="ECO:0000256" key="2">
    <source>
        <dbReference type="ARBA" id="ARBA00023015"/>
    </source>
</evidence>
<evidence type="ECO:0000256" key="3">
    <source>
        <dbReference type="ARBA" id="ARBA00023125"/>
    </source>
</evidence>
<dbReference type="Gene3D" id="2.30.30.1040">
    <property type="match status" value="1"/>
</dbReference>